<name>A0A1H9KRL9_9LACT</name>
<evidence type="ECO:0000256" key="1">
    <source>
        <dbReference type="SAM" id="Phobius"/>
    </source>
</evidence>
<dbReference type="STRING" id="137733.SAMN05421767_11516"/>
<evidence type="ECO:0008006" key="4">
    <source>
        <dbReference type="Google" id="ProtNLM"/>
    </source>
</evidence>
<dbReference type="EMBL" id="FOGF01000015">
    <property type="protein sequence ID" value="SER01811.1"/>
    <property type="molecule type" value="Genomic_DNA"/>
</dbReference>
<keyword evidence="1" id="KW-0472">Membrane</keyword>
<proteinExistence type="predicted"/>
<protein>
    <recommendedName>
        <fullName evidence="4">Prepilin-type N-terminal cleavage/methylation domain-containing protein</fullName>
    </recommendedName>
</protein>
<dbReference type="Proteomes" id="UP000198556">
    <property type="component" value="Unassembled WGS sequence"/>
</dbReference>
<organism evidence="2 3">
    <name type="scientific">Granulicatella balaenopterae</name>
    <dbReference type="NCBI Taxonomy" id="137733"/>
    <lineage>
        <taxon>Bacteria</taxon>
        <taxon>Bacillati</taxon>
        <taxon>Bacillota</taxon>
        <taxon>Bacilli</taxon>
        <taxon>Lactobacillales</taxon>
        <taxon>Carnobacteriaceae</taxon>
        <taxon>Granulicatella</taxon>
    </lineage>
</organism>
<reference evidence="2 3" key="1">
    <citation type="submission" date="2016-10" db="EMBL/GenBank/DDBJ databases">
        <authorList>
            <person name="de Groot N.N."/>
        </authorList>
    </citation>
    <scope>NUCLEOTIDE SEQUENCE [LARGE SCALE GENOMIC DNA]</scope>
    <source>
        <strain evidence="2 3">DSM 15827</strain>
    </source>
</reference>
<sequence length="176" mass="18891">MKKRIKHKLQSTKGFSLGELLLTILIISLAGVAMTGGFTVVHHSYKKITQQANAETLLSTTINKFNNYVRYGEEITSNSPTSITFIDPTNGIKTTITNGSDSTGTGGASVNNTGLIISYTGGSHQLLADSAMNDGLVPEITNINKNGQTVNYTITIKNNKGNEITKQAVTTRLLNE</sequence>
<evidence type="ECO:0000313" key="3">
    <source>
        <dbReference type="Proteomes" id="UP000198556"/>
    </source>
</evidence>
<evidence type="ECO:0000313" key="2">
    <source>
        <dbReference type="EMBL" id="SER01811.1"/>
    </source>
</evidence>
<accession>A0A1H9KRL9</accession>
<keyword evidence="1" id="KW-0812">Transmembrane</keyword>
<keyword evidence="1" id="KW-1133">Transmembrane helix</keyword>
<feature type="transmembrane region" description="Helical" evidence="1">
    <location>
        <begin position="20"/>
        <end position="41"/>
    </location>
</feature>
<dbReference type="AlphaFoldDB" id="A0A1H9KRL9"/>
<keyword evidence="3" id="KW-1185">Reference proteome</keyword>
<gene>
    <name evidence="2" type="ORF">SAMN05421767_11516</name>
</gene>